<sequence length="105" mass="11297">MKKYSTMDLKVSAEEGIGNQAHVNEVSETPESQLDGGQVTLTQEFRNPASAATKFKKAKKKKPTKNSATELGEALNAVESNQIKEAPAEQGGASVTHVYNLRGSY</sequence>
<feature type="region of interest" description="Disordered" evidence="1">
    <location>
        <begin position="15"/>
        <end position="34"/>
    </location>
</feature>
<gene>
    <name evidence="2" type="ORF">PMACD_LOCUS15449</name>
</gene>
<name>A0A821XSH0_9NEOP</name>
<dbReference type="Proteomes" id="UP000663880">
    <property type="component" value="Unassembled WGS sequence"/>
</dbReference>
<evidence type="ECO:0000313" key="2">
    <source>
        <dbReference type="EMBL" id="CAF4948488.1"/>
    </source>
</evidence>
<comment type="caution">
    <text evidence="2">The sequence shown here is derived from an EMBL/GenBank/DDBJ whole genome shotgun (WGS) entry which is preliminary data.</text>
</comment>
<proteinExistence type="predicted"/>
<organism evidence="2 3">
    <name type="scientific">Pieris macdunnoughi</name>
    <dbReference type="NCBI Taxonomy" id="345717"/>
    <lineage>
        <taxon>Eukaryota</taxon>
        <taxon>Metazoa</taxon>
        <taxon>Ecdysozoa</taxon>
        <taxon>Arthropoda</taxon>
        <taxon>Hexapoda</taxon>
        <taxon>Insecta</taxon>
        <taxon>Pterygota</taxon>
        <taxon>Neoptera</taxon>
        <taxon>Endopterygota</taxon>
        <taxon>Lepidoptera</taxon>
        <taxon>Glossata</taxon>
        <taxon>Ditrysia</taxon>
        <taxon>Papilionoidea</taxon>
        <taxon>Pieridae</taxon>
        <taxon>Pierinae</taxon>
        <taxon>Pieris</taxon>
    </lineage>
</organism>
<accession>A0A821XSH0</accession>
<dbReference type="EMBL" id="CAJOBZ010000070">
    <property type="protein sequence ID" value="CAF4948488.1"/>
    <property type="molecule type" value="Genomic_DNA"/>
</dbReference>
<dbReference type="AlphaFoldDB" id="A0A821XSH0"/>
<evidence type="ECO:0000256" key="1">
    <source>
        <dbReference type="SAM" id="MobiDB-lite"/>
    </source>
</evidence>
<evidence type="ECO:0000313" key="3">
    <source>
        <dbReference type="Proteomes" id="UP000663880"/>
    </source>
</evidence>
<reference evidence="2" key="1">
    <citation type="submission" date="2021-02" db="EMBL/GenBank/DDBJ databases">
        <authorList>
            <person name="Steward A R."/>
        </authorList>
    </citation>
    <scope>NUCLEOTIDE SEQUENCE</scope>
</reference>
<protein>
    <submittedName>
        <fullName evidence="2">Uncharacterized protein</fullName>
    </submittedName>
</protein>
<keyword evidence="3" id="KW-1185">Reference proteome</keyword>
<dbReference type="OrthoDB" id="10051975at2759"/>